<organism evidence="3 4">
    <name type="scientific">Gordonia humi</name>
    <dbReference type="NCBI Taxonomy" id="686429"/>
    <lineage>
        <taxon>Bacteria</taxon>
        <taxon>Bacillati</taxon>
        <taxon>Actinomycetota</taxon>
        <taxon>Actinomycetes</taxon>
        <taxon>Mycobacteriales</taxon>
        <taxon>Gordoniaceae</taxon>
        <taxon>Gordonia</taxon>
    </lineage>
</organism>
<keyword evidence="2" id="KW-0560">Oxidoreductase</keyword>
<dbReference type="Proteomes" id="UP000551501">
    <property type="component" value="Unassembled WGS sequence"/>
</dbReference>
<accession>A0A840ET77</accession>
<dbReference type="PROSITE" id="PS00061">
    <property type="entry name" value="ADH_SHORT"/>
    <property type="match status" value="1"/>
</dbReference>
<dbReference type="InterPro" id="IPR036291">
    <property type="entry name" value="NAD(P)-bd_dom_sf"/>
</dbReference>
<dbReference type="AlphaFoldDB" id="A0A840ET77"/>
<reference evidence="3 4" key="1">
    <citation type="submission" date="2020-08" db="EMBL/GenBank/DDBJ databases">
        <title>Sequencing the genomes of 1000 actinobacteria strains.</title>
        <authorList>
            <person name="Klenk H.-P."/>
        </authorList>
    </citation>
    <scope>NUCLEOTIDE SEQUENCE [LARGE SCALE GENOMIC DNA]</scope>
    <source>
        <strain evidence="3 4">DSM 45298</strain>
    </source>
</reference>
<dbReference type="EMBL" id="JACIFP010000001">
    <property type="protein sequence ID" value="MBB4133554.1"/>
    <property type="molecule type" value="Genomic_DNA"/>
</dbReference>
<dbReference type="PANTHER" id="PTHR24321">
    <property type="entry name" value="DEHYDROGENASES, SHORT CHAIN"/>
    <property type="match status" value="1"/>
</dbReference>
<dbReference type="PANTHER" id="PTHR24321:SF8">
    <property type="entry name" value="ESTRADIOL 17-BETA-DEHYDROGENASE 8-RELATED"/>
    <property type="match status" value="1"/>
</dbReference>
<evidence type="ECO:0000313" key="3">
    <source>
        <dbReference type="EMBL" id="MBB4133554.1"/>
    </source>
</evidence>
<dbReference type="Gene3D" id="3.40.50.720">
    <property type="entry name" value="NAD(P)-binding Rossmann-like Domain"/>
    <property type="match status" value="1"/>
</dbReference>
<evidence type="ECO:0000313" key="4">
    <source>
        <dbReference type="Proteomes" id="UP000551501"/>
    </source>
</evidence>
<dbReference type="FunFam" id="3.40.50.720:FF:000084">
    <property type="entry name" value="Short-chain dehydrogenase reductase"/>
    <property type="match status" value="1"/>
</dbReference>
<keyword evidence="4" id="KW-1185">Reference proteome</keyword>
<dbReference type="InterPro" id="IPR002347">
    <property type="entry name" value="SDR_fam"/>
</dbReference>
<dbReference type="PRINTS" id="PR00080">
    <property type="entry name" value="SDRFAMILY"/>
</dbReference>
<evidence type="ECO:0000256" key="1">
    <source>
        <dbReference type="ARBA" id="ARBA00006484"/>
    </source>
</evidence>
<proteinExistence type="inferred from homology"/>
<comment type="caution">
    <text evidence="3">The sequence shown here is derived from an EMBL/GenBank/DDBJ whole genome shotgun (WGS) entry which is preliminary data.</text>
</comment>
<dbReference type="SUPFAM" id="SSF51735">
    <property type="entry name" value="NAD(P)-binding Rossmann-fold domains"/>
    <property type="match status" value="1"/>
</dbReference>
<dbReference type="PRINTS" id="PR00081">
    <property type="entry name" value="GDHRDH"/>
</dbReference>
<protein>
    <submittedName>
        <fullName evidence="3">NAD(P)-dependent dehydrogenase (Short-subunit alcohol dehydrogenase family)</fullName>
    </submittedName>
</protein>
<comment type="similarity">
    <text evidence="1">Belongs to the short-chain dehydrogenases/reductases (SDR) family.</text>
</comment>
<dbReference type="InterPro" id="IPR020904">
    <property type="entry name" value="Sc_DH/Rdtase_CS"/>
</dbReference>
<dbReference type="GO" id="GO:0016491">
    <property type="term" value="F:oxidoreductase activity"/>
    <property type="evidence" value="ECO:0007669"/>
    <property type="project" value="UniProtKB-KW"/>
</dbReference>
<name>A0A840ET77_9ACTN</name>
<dbReference type="Pfam" id="PF13561">
    <property type="entry name" value="adh_short_C2"/>
    <property type="match status" value="1"/>
</dbReference>
<evidence type="ECO:0000256" key="2">
    <source>
        <dbReference type="ARBA" id="ARBA00023002"/>
    </source>
</evidence>
<sequence>MSEQKSLGQLAGRRIVVTGGAQGMGESIVRAFAREGASVVSMDLKEDRGRAVADEIAAETGSRIRFSAVDVSDRAAVFTAVAESADRLGGLDVLVNVAGVQRARPAEELTEADFDFLLGVNLRGTLYTNQAAFTAMKPAGSGHIINFGSDAGMTAIRGLAGYSATKGAVHAWTRTIALEFGPHGIRANVVVPAMRTPMTDAGRQDGRAGVYSKVPLGGDLGDSDRDLAPVMVFLAGDGSRFITGQTISVNGGIGMVR</sequence>
<dbReference type="CDD" id="cd05233">
    <property type="entry name" value="SDR_c"/>
    <property type="match status" value="1"/>
</dbReference>
<dbReference type="RefSeq" id="WP_183368733.1">
    <property type="nucleotide sequence ID" value="NZ_BAABHL010000104.1"/>
</dbReference>
<gene>
    <name evidence="3" type="ORF">BKA16_000106</name>
</gene>